<feature type="domain" description="Response regulatory" evidence="3">
    <location>
        <begin position="6"/>
        <end position="123"/>
    </location>
</feature>
<gene>
    <name evidence="4" type="ORF">HNR61_003951</name>
</gene>
<reference evidence="4 5" key="1">
    <citation type="submission" date="2020-08" db="EMBL/GenBank/DDBJ databases">
        <title>Genomic Encyclopedia of Type Strains, Phase IV (KMG-IV): sequencing the most valuable type-strain genomes for metagenomic binning, comparative biology and taxonomic classification.</title>
        <authorList>
            <person name="Goeker M."/>
        </authorList>
    </citation>
    <scope>NUCLEOTIDE SEQUENCE [LARGE SCALE GENOMIC DNA]</scope>
    <source>
        <strain evidence="4 5">DSM 44197</strain>
    </source>
</reference>
<dbReference type="InterPro" id="IPR050595">
    <property type="entry name" value="Bact_response_regulator"/>
</dbReference>
<dbReference type="EMBL" id="JACJIA010000004">
    <property type="protein sequence ID" value="MBA8952311.1"/>
    <property type="molecule type" value="Genomic_DNA"/>
</dbReference>
<dbReference type="SUPFAM" id="SSF52172">
    <property type="entry name" value="CheY-like"/>
    <property type="match status" value="1"/>
</dbReference>
<dbReference type="PROSITE" id="PS50110">
    <property type="entry name" value="RESPONSE_REGULATORY"/>
    <property type="match status" value="1"/>
</dbReference>
<dbReference type="SMART" id="SM00448">
    <property type="entry name" value="REC"/>
    <property type="match status" value="1"/>
</dbReference>
<dbReference type="AlphaFoldDB" id="A0A7W3LQ64"/>
<dbReference type="PANTHER" id="PTHR44591">
    <property type="entry name" value="STRESS RESPONSE REGULATOR PROTEIN 1"/>
    <property type="match status" value="1"/>
</dbReference>
<evidence type="ECO:0000256" key="2">
    <source>
        <dbReference type="PROSITE-ProRule" id="PRU00169"/>
    </source>
</evidence>
<organism evidence="4 5">
    <name type="scientific">Actinomadura namibiensis</name>
    <dbReference type="NCBI Taxonomy" id="182080"/>
    <lineage>
        <taxon>Bacteria</taxon>
        <taxon>Bacillati</taxon>
        <taxon>Actinomycetota</taxon>
        <taxon>Actinomycetes</taxon>
        <taxon>Streptosporangiales</taxon>
        <taxon>Thermomonosporaceae</taxon>
        <taxon>Actinomadura</taxon>
    </lineage>
</organism>
<keyword evidence="5" id="KW-1185">Reference proteome</keyword>
<evidence type="ECO:0000256" key="1">
    <source>
        <dbReference type="ARBA" id="ARBA00022553"/>
    </source>
</evidence>
<dbReference type="Proteomes" id="UP000572680">
    <property type="component" value="Unassembled WGS sequence"/>
</dbReference>
<evidence type="ECO:0000259" key="3">
    <source>
        <dbReference type="PROSITE" id="PS50110"/>
    </source>
</evidence>
<accession>A0A7W3LQ64</accession>
<keyword evidence="1 2" id="KW-0597">Phosphoprotein</keyword>
<evidence type="ECO:0000313" key="4">
    <source>
        <dbReference type="EMBL" id="MBA8952311.1"/>
    </source>
</evidence>
<dbReference type="InterPro" id="IPR001789">
    <property type="entry name" value="Sig_transdc_resp-reg_receiver"/>
</dbReference>
<feature type="modified residue" description="4-aspartylphosphate" evidence="2">
    <location>
        <position position="55"/>
    </location>
</feature>
<proteinExistence type="predicted"/>
<sequence>MDDATRVLLVDDQEENLIALAAILKNVDARVVSARSGEDALRALMTDDFAVILLDVVMPEMDGFETAYHIKRKDRTRDVPIIFLTAARSEPDLAFRGYAAGAVDYLVKPFDPWVLRSKVEIFIELHRARRRAREQAAIMSGLVPGLTDLVRGVTLVGELHERMASVREAAVALGDAVDEDASAVHLKEVCDRLKSELARLDAAHAAVLGSPVAGA</sequence>
<dbReference type="GO" id="GO:0000160">
    <property type="term" value="P:phosphorelay signal transduction system"/>
    <property type="evidence" value="ECO:0007669"/>
    <property type="project" value="InterPro"/>
</dbReference>
<name>A0A7W3LQ64_ACTNM</name>
<protein>
    <submittedName>
        <fullName evidence="4">PleD family two-component response regulator</fullName>
    </submittedName>
</protein>
<comment type="caution">
    <text evidence="4">The sequence shown here is derived from an EMBL/GenBank/DDBJ whole genome shotgun (WGS) entry which is preliminary data.</text>
</comment>
<dbReference type="PANTHER" id="PTHR44591:SF3">
    <property type="entry name" value="RESPONSE REGULATORY DOMAIN-CONTAINING PROTEIN"/>
    <property type="match status" value="1"/>
</dbReference>
<evidence type="ECO:0000313" key="5">
    <source>
        <dbReference type="Proteomes" id="UP000572680"/>
    </source>
</evidence>
<dbReference type="Gene3D" id="3.40.50.2300">
    <property type="match status" value="1"/>
</dbReference>
<dbReference type="InterPro" id="IPR011006">
    <property type="entry name" value="CheY-like_superfamily"/>
</dbReference>
<dbReference type="RefSeq" id="WP_182844543.1">
    <property type="nucleotide sequence ID" value="NZ_BAAALP010000055.1"/>
</dbReference>
<dbReference type="Pfam" id="PF00072">
    <property type="entry name" value="Response_reg"/>
    <property type="match status" value="1"/>
</dbReference>